<evidence type="ECO:0000313" key="2">
    <source>
        <dbReference type="EMBL" id="KAG2610309.1"/>
    </source>
</evidence>
<feature type="compositionally biased region" description="Basic and acidic residues" evidence="1">
    <location>
        <begin position="65"/>
        <end position="77"/>
    </location>
</feature>
<reference evidence="2" key="1">
    <citation type="submission" date="2020-05" db="EMBL/GenBank/DDBJ databases">
        <title>WGS assembly of Panicum virgatum.</title>
        <authorList>
            <person name="Lovell J.T."/>
            <person name="Jenkins J."/>
            <person name="Shu S."/>
            <person name="Juenger T.E."/>
            <person name="Schmutz J."/>
        </authorList>
    </citation>
    <scope>NUCLEOTIDE SEQUENCE</scope>
    <source>
        <strain evidence="2">AP13</strain>
    </source>
</reference>
<proteinExistence type="predicted"/>
<evidence type="ECO:0000313" key="3">
    <source>
        <dbReference type="Proteomes" id="UP000823388"/>
    </source>
</evidence>
<dbReference type="AlphaFoldDB" id="A0A8T0TR05"/>
<gene>
    <name evidence="2" type="ORF">PVAP13_4KG204000</name>
</gene>
<feature type="compositionally biased region" description="Polar residues" evidence="1">
    <location>
        <begin position="88"/>
        <end position="98"/>
    </location>
</feature>
<name>A0A8T0TR05_PANVG</name>
<dbReference type="Proteomes" id="UP000823388">
    <property type="component" value="Chromosome 4K"/>
</dbReference>
<sequence length="191" mass="20806">MEGSSVRWIGRLSPPFHLDSPPSFHPPPCFSTRPAASSAGRRLTRSATCEGGHGNYGRRRRAHTGGRELRADSEPSTRRRRMRRVSSPMWTATSSGKTPSPPQAPASSVHGDSFKRLLWPVDGAHAVGVGHRSPAPFPTPVDAPVTGVSCTGRRRSSGRRPWRAALEVEEDRSSVASTGWSCCNSYFMMLQ</sequence>
<feature type="compositionally biased region" description="Basic residues" evidence="1">
    <location>
        <begin position="152"/>
        <end position="161"/>
    </location>
</feature>
<feature type="region of interest" description="Disordered" evidence="1">
    <location>
        <begin position="138"/>
        <end position="161"/>
    </location>
</feature>
<comment type="caution">
    <text evidence="2">The sequence shown here is derived from an EMBL/GenBank/DDBJ whole genome shotgun (WGS) entry which is preliminary data.</text>
</comment>
<evidence type="ECO:0000256" key="1">
    <source>
        <dbReference type="SAM" id="MobiDB-lite"/>
    </source>
</evidence>
<feature type="region of interest" description="Disordered" evidence="1">
    <location>
        <begin position="1"/>
        <end position="110"/>
    </location>
</feature>
<protein>
    <submittedName>
        <fullName evidence="2">Uncharacterized protein</fullName>
    </submittedName>
</protein>
<accession>A0A8T0TR05</accession>
<dbReference type="EMBL" id="CM029043">
    <property type="protein sequence ID" value="KAG2610309.1"/>
    <property type="molecule type" value="Genomic_DNA"/>
</dbReference>
<organism evidence="2 3">
    <name type="scientific">Panicum virgatum</name>
    <name type="common">Blackwell switchgrass</name>
    <dbReference type="NCBI Taxonomy" id="38727"/>
    <lineage>
        <taxon>Eukaryota</taxon>
        <taxon>Viridiplantae</taxon>
        <taxon>Streptophyta</taxon>
        <taxon>Embryophyta</taxon>
        <taxon>Tracheophyta</taxon>
        <taxon>Spermatophyta</taxon>
        <taxon>Magnoliopsida</taxon>
        <taxon>Liliopsida</taxon>
        <taxon>Poales</taxon>
        <taxon>Poaceae</taxon>
        <taxon>PACMAD clade</taxon>
        <taxon>Panicoideae</taxon>
        <taxon>Panicodae</taxon>
        <taxon>Paniceae</taxon>
        <taxon>Panicinae</taxon>
        <taxon>Panicum</taxon>
        <taxon>Panicum sect. Hiantes</taxon>
    </lineage>
</organism>
<keyword evidence="3" id="KW-1185">Reference proteome</keyword>
<feature type="compositionally biased region" description="Low complexity" evidence="1">
    <location>
        <begin position="12"/>
        <end position="22"/>
    </location>
</feature>